<accession>A0A645CUP3</accession>
<reference evidence="1" key="1">
    <citation type="submission" date="2019-08" db="EMBL/GenBank/DDBJ databases">
        <authorList>
            <person name="Kucharzyk K."/>
            <person name="Murdoch R.W."/>
            <person name="Higgins S."/>
            <person name="Loffler F."/>
        </authorList>
    </citation>
    <scope>NUCLEOTIDE SEQUENCE</scope>
</reference>
<sequence length="138" mass="15799">MSRVYNPDSAGKERNQLTRSIVLALRELMKQQGTDDLTRDLAAYVALALDDVNGTIEASVSAWEKRGYWVKADKFRLEWEWTSGYSRTLSEALKKEDWATVAMTSAKIAQKFNKITVPERNRLGTPWVGSWKRLMEAK</sequence>
<proteinExistence type="predicted"/>
<name>A0A645CUP3_9ZZZZ</name>
<dbReference type="AlphaFoldDB" id="A0A645CUP3"/>
<comment type="caution">
    <text evidence="1">The sequence shown here is derived from an EMBL/GenBank/DDBJ whole genome shotgun (WGS) entry which is preliminary data.</text>
</comment>
<gene>
    <name evidence="1" type="ORF">SDC9_127627</name>
</gene>
<evidence type="ECO:0000313" key="1">
    <source>
        <dbReference type="EMBL" id="MPM80578.1"/>
    </source>
</evidence>
<protein>
    <submittedName>
        <fullName evidence="1">Uncharacterized protein</fullName>
    </submittedName>
</protein>
<dbReference type="EMBL" id="VSSQ01030156">
    <property type="protein sequence ID" value="MPM80578.1"/>
    <property type="molecule type" value="Genomic_DNA"/>
</dbReference>
<organism evidence="1">
    <name type="scientific">bioreactor metagenome</name>
    <dbReference type="NCBI Taxonomy" id="1076179"/>
    <lineage>
        <taxon>unclassified sequences</taxon>
        <taxon>metagenomes</taxon>
        <taxon>ecological metagenomes</taxon>
    </lineage>
</organism>